<evidence type="ECO:0000313" key="2">
    <source>
        <dbReference type="EMBL" id="VDM39238.1"/>
    </source>
</evidence>
<feature type="region of interest" description="Disordered" evidence="1">
    <location>
        <begin position="1"/>
        <end position="22"/>
    </location>
</feature>
<sequence>MRSVVCGMSLSRSGSQKRGAQSPKCVASSYGFATVEDTTDAPQTARSTQSDGLNVSTPQKVVRAACRRVIVMRHGERVDDLFPAWIQKSCMSGAYRAYDLNMPLVLPQLDRPMAHFEDDTVLTEMGTVLAQMVGRGLLINKTLPDVVYTSPALRCVQTASFALKAAGYDEHVKIRIEPALFENITLYPGGQPKFATLAQLAAADFNVDIDYKPIMTIDKLWSQPESIEEYGDRVQKTLLQIAERVETSTNPYGPILMVVGHASTLDLAVGAFREHIRRSTRTELLNIGLFYPFCATTVFDRSMAHQWSYSENALPPITYRNFTSKINSRFAFRERIE</sequence>
<accession>A0A183UHE7</accession>
<organism evidence="3 4">
    <name type="scientific">Toxocara canis</name>
    <name type="common">Canine roundworm</name>
    <dbReference type="NCBI Taxonomy" id="6265"/>
    <lineage>
        <taxon>Eukaryota</taxon>
        <taxon>Metazoa</taxon>
        <taxon>Ecdysozoa</taxon>
        <taxon>Nematoda</taxon>
        <taxon>Chromadorea</taxon>
        <taxon>Rhabditida</taxon>
        <taxon>Spirurina</taxon>
        <taxon>Ascaridomorpha</taxon>
        <taxon>Ascaridoidea</taxon>
        <taxon>Toxocaridae</taxon>
        <taxon>Toxocara</taxon>
    </lineage>
</organism>
<keyword evidence="3" id="KW-1185">Reference proteome</keyword>
<evidence type="ECO:0000256" key="1">
    <source>
        <dbReference type="SAM" id="MobiDB-lite"/>
    </source>
</evidence>
<reference evidence="2 3" key="2">
    <citation type="submission" date="2018-11" db="EMBL/GenBank/DDBJ databases">
        <authorList>
            <consortium name="Pathogen Informatics"/>
        </authorList>
    </citation>
    <scope>NUCLEOTIDE SEQUENCE [LARGE SCALE GENOMIC DNA]</scope>
</reference>
<name>A0A183UHE7_TOXCA</name>
<proteinExistence type="predicted"/>
<protein>
    <submittedName>
        <fullName evidence="4">Protein UBASH3A-like protein</fullName>
    </submittedName>
</protein>
<dbReference type="AlphaFoldDB" id="A0A183UHE7"/>
<dbReference type="PANTHER" id="PTHR16469:SF5">
    <property type="entry name" value="PHOSPHOGLYCERATE MUTASE FAMILY PROTEIN"/>
    <property type="match status" value="1"/>
</dbReference>
<dbReference type="GO" id="GO:0016791">
    <property type="term" value="F:phosphatase activity"/>
    <property type="evidence" value="ECO:0007669"/>
    <property type="project" value="UniProtKB-ARBA"/>
</dbReference>
<dbReference type="InterPro" id="IPR029033">
    <property type="entry name" value="His_PPase_superfam"/>
</dbReference>
<dbReference type="CDD" id="cd07067">
    <property type="entry name" value="HP_PGM_like"/>
    <property type="match status" value="1"/>
</dbReference>
<dbReference type="WBParaSite" id="TCNE_0000791701-mRNA-1">
    <property type="protein sequence ID" value="TCNE_0000791701-mRNA-1"/>
    <property type="gene ID" value="TCNE_0000791701"/>
</dbReference>
<dbReference type="EMBL" id="UYWY01019785">
    <property type="protein sequence ID" value="VDM39238.1"/>
    <property type="molecule type" value="Genomic_DNA"/>
</dbReference>
<gene>
    <name evidence="2" type="ORF">TCNE_LOCUS7917</name>
</gene>
<feature type="compositionally biased region" description="Polar residues" evidence="1">
    <location>
        <begin position="10"/>
        <end position="19"/>
    </location>
</feature>
<evidence type="ECO:0000313" key="4">
    <source>
        <dbReference type="WBParaSite" id="TCNE_0000791701-mRNA-1"/>
    </source>
</evidence>
<dbReference type="Pfam" id="PF00300">
    <property type="entry name" value="His_Phos_1"/>
    <property type="match status" value="1"/>
</dbReference>
<dbReference type="Gene3D" id="3.40.50.1240">
    <property type="entry name" value="Phosphoglycerate mutase-like"/>
    <property type="match status" value="1"/>
</dbReference>
<dbReference type="InterPro" id="IPR013078">
    <property type="entry name" value="His_Pase_superF_clade-1"/>
</dbReference>
<evidence type="ECO:0000313" key="3">
    <source>
        <dbReference type="Proteomes" id="UP000050794"/>
    </source>
</evidence>
<dbReference type="Proteomes" id="UP000050794">
    <property type="component" value="Unassembled WGS sequence"/>
</dbReference>
<reference evidence="4" key="1">
    <citation type="submission" date="2016-06" db="UniProtKB">
        <authorList>
            <consortium name="WormBaseParasite"/>
        </authorList>
    </citation>
    <scope>IDENTIFICATION</scope>
</reference>
<dbReference type="PANTHER" id="PTHR16469">
    <property type="entry name" value="UBIQUITIN-ASSOCIATED AND SH3 DOMAIN-CONTAINING BA-RELATED"/>
    <property type="match status" value="1"/>
</dbReference>
<dbReference type="SUPFAM" id="SSF53254">
    <property type="entry name" value="Phosphoglycerate mutase-like"/>
    <property type="match status" value="1"/>
</dbReference>
<dbReference type="InterPro" id="IPR051710">
    <property type="entry name" value="Phosphatase_SH3-domain"/>
</dbReference>